<sequence length="35" mass="4073">MAQMVRYQHTYMLGTPVMESDESGNVISKKIHRHP</sequence>
<dbReference type="STRING" id="225849.swp_4172"/>
<protein>
    <submittedName>
        <fullName evidence="1">Uncharacterized protein</fullName>
    </submittedName>
</protein>
<organism evidence="1 2">
    <name type="scientific">Shewanella piezotolerans (strain WP3 / JCM 13877)</name>
    <dbReference type="NCBI Taxonomy" id="225849"/>
    <lineage>
        <taxon>Bacteria</taxon>
        <taxon>Pseudomonadati</taxon>
        <taxon>Pseudomonadota</taxon>
        <taxon>Gammaproteobacteria</taxon>
        <taxon>Alteromonadales</taxon>
        <taxon>Shewanellaceae</taxon>
        <taxon>Shewanella</taxon>
    </lineage>
</organism>
<reference evidence="1 2" key="1">
    <citation type="journal article" date="2008" name="PLoS ONE">
        <title>Environmental adaptation: genomic analysis of the piezotolerant and psychrotolerant deep-sea iron reducing bacterium Shewanella piezotolerans WP3.</title>
        <authorList>
            <person name="Wang F."/>
            <person name="Wang J."/>
            <person name="Jian H."/>
            <person name="Zhang B."/>
            <person name="Li S."/>
            <person name="Wang F."/>
            <person name="Zeng X."/>
            <person name="Gao L."/>
            <person name="Bartlett D.H."/>
            <person name="Yu J."/>
            <person name="Hu S."/>
            <person name="Xiao X."/>
        </authorList>
    </citation>
    <scope>NUCLEOTIDE SEQUENCE [LARGE SCALE GENOMIC DNA]</scope>
    <source>
        <strain evidence="2">WP3 / JCM 13877</strain>
    </source>
</reference>
<dbReference type="KEGG" id="swp:swp_4172"/>
<dbReference type="HOGENOM" id="CLU_3367283_0_0_6"/>
<keyword evidence="2" id="KW-1185">Reference proteome</keyword>
<dbReference type="Proteomes" id="UP000000753">
    <property type="component" value="Chromosome"/>
</dbReference>
<dbReference type="AlphaFoldDB" id="B8CT56"/>
<accession>B8CT56</accession>
<dbReference type="EMBL" id="CP000472">
    <property type="protein sequence ID" value="ACJ30832.1"/>
    <property type="molecule type" value="Genomic_DNA"/>
</dbReference>
<evidence type="ECO:0000313" key="2">
    <source>
        <dbReference type="Proteomes" id="UP000000753"/>
    </source>
</evidence>
<name>B8CT56_SHEPW</name>
<evidence type="ECO:0000313" key="1">
    <source>
        <dbReference type="EMBL" id="ACJ30832.1"/>
    </source>
</evidence>
<proteinExistence type="predicted"/>
<gene>
    <name evidence="1" type="ordered locus">swp_4172</name>
</gene>